<feature type="signal peptide" evidence="1">
    <location>
        <begin position="1"/>
        <end position="23"/>
    </location>
</feature>
<dbReference type="eggNOG" id="KOG2710">
    <property type="taxonomic scope" value="Eukaryota"/>
</dbReference>
<keyword evidence="4" id="KW-1185">Reference proteome</keyword>
<feature type="chain" id="PRO_5004452930" evidence="1">
    <location>
        <begin position="24"/>
        <end position="217"/>
    </location>
</feature>
<feature type="domain" description="Azaphilone pigments biosynthesis cluster protein L N-terminal" evidence="2">
    <location>
        <begin position="1"/>
        <end position="174"/>
    </location>
</feature>
<evidence type="ECO:0000256" key="1">
    <source>
        <dbReference type="SAM" id="SignalP"/>
    </source>
</evidence>
<dbReference type="OrthoDB" id="524326at2759"/>
<accession>R8BWZ3</accession>
<protein>
    <submittedName>
        <fullName evidence="3">Putative group protein</fullName>
    </submittedName>
</protein>
<evidence type="ECO:0000313" key="3">
    <source>
        <dbReference type="EMBL" id="EOO03824.1"/>
    </source>
</evidence>
<dbReference type="Proteomes" id="UP000014074">
    <property type="component" value="Unassembled WGS sequence"/>
</dbReference>
<dbReference type="Pfam" id="PF17111">
    <property type="entry name" value="PigL_N"/>
    <property type="match status" value="1"/>
</dbReference>
<evidence type="ECO:0000313" key="4">
    <source>
        <dbReference type="Proteomes" id="UP000014074"/>
    </source>
</evidence>
<organism evidence="3 4">
    <name type="scientific">Phaeoacremonium minimum (strain UCR-PA7)</name>
    <name type="common">Esca disease fungus</name>
    <name type="synonym">Togninia minima</name>
    <dbReference type="NCBI Taxonomy" id="1286976"/>
    <lineage>
        <taxon>Eukaryota</taxon>
        <taxon>Fungi</taxon>
        <taxon>Dikarya</taxon>
        <taxon>Ascomycota</taxon>
        <taxon>Pezizomycotina</taxon>
        <taxon>Sordariomycetes</taxon>
        <taxon>Sordariomycetidae</taxon>
        <taxon>Togniniales</taxon>
        <taxon>Togniniaceae</taxon>
        <taxon>Phaeoacremonium</taxon>
    </lineage>
</organism>
<dbReference type="EMBL" id="KB932812">
    <property type="protein sequence ID" value="EOO03824.1"/>
    <property type="molecule type" value="Genomic_DNA"/>
</dbReference>
<dbReference type="GeneID" id="19326490"/>
<dbReference type="AlphaFoldDB" id="R8BWZ3"/>
<reference evidence="4" key="1">
    <citation type="journal article" date="2013" name="Genome Announc.">
        <title>Draft genome sequence of the ascomycete Phaeoacremonium aleophilum strain UCR-PA7, a causal agent of the esca disease complex in grapevines.</title>
        <authorList>
            <person name="Blanco-Ulate B."/>
            <person name="Rolshausen P."/>
            <person name="Cantu D."/>
        </authorList>
    </citation>
    <scope>NUCLEOTIDE SEQUENCE [LARGE SCALE GENOMIC DNA]</scope>
    <source>
        <strain evidence="4">UCR-PA7</strain>
    </source>
</reference>
<sequence length="217" mass="23542">MDPLSITTGCLSLLSAIASTTIAISGFVKGCREARRDLTDVSRELSDLKIVLELLKDDSEAVGEAAIPEAMHSQIKSLLTGCHGVILTVDKVIQRHEGRLAAVKWVADGKKEVAYLRQSLEAYRGTLSLTLETVNLSVTKAIKVDTTALKSDTADIKEDTSQILAEIARLRSLLSEEQQDNVILERYLDSITSYAETVYDEAVRDGSINEGISSTAS</sequence>
<evidence type="ECO:0000259" key="2">
    <source>
        <dbReference type="Pfam" id="PF17111"/>
    </source>
</evidence>
<dbReference type="RefSeq" id="XP_007911374.1">
    <property type="nucleotide sequence ID" value="XM_007913183.1"/>
</dbReference>
<gene>
    <name evidence="3" type="ORF">UCRPA7_589</name>
</gene>
<name>R8BWZ3_PHAM7</name>
<proteinExistence type="predicted"/>
<dbReference type="HOGENOM" id="CLU_1256040_0_0_1"/>
<dbReference type="KEGG" id="tmn:UCRPA7_589"/>
<keyword evidence="1" id="KW-0732">Signal</keyword>
<dbReference type="InterPro" id="IPR031348">
    <property type="entry name" value="PigL_N"/>
</dbReference>